<evidence type="ECO:0000256" key="1">
    <source>
        <dbReference type="ARBA" id="ARBA00022527"/>
    </source>
</evidence>
<dbReference type="GO" id="GO:0004674">
    <property type="term" value="F:protein serine/threonine kinase activity"/>
    <property type="evidence" value="ECO:0007669"/>
    <property type="project" value="UniProtKB-KW"/>
</dbReference>
<sequence length="536" mass="60090">MQIGSGAESVDGNQIGRVVSRRRRSSGGEEHVPSNPGADSGQTQAAKTSGDGNRIVVSRRRSNGGEEHSKDDPGTGNYSLQMNPNASPQSFLYNGSTPYWRDLPENNVFLETSLSGFKYFFVNNQDEMSVYYYNDDPSIMTRVVLDNTGLLRYLMWDDGVHQWKEQWSVPKYRCDKYGQCGPYSKCNPDNINKFECMCLPGYEPKSPRDWYLRDGSEGCVRKNSGLFMCKNGEGFVKLERLKLPDSSIDGALIGTSMSSSECEQACLTNCSCTAFSSTNIDGKGTRCLAWYGELIDTLQFTDEGSELNVCADATELAKYIRKSKGSLSKKRKLALALVSIAVSMFPVSFLAYIWLMKKKKNKKKENFSPTNKLGQGGFGSVYKGLLSNGQQIAEEEKMLIYEYMPNKSLDSFIFDHTRSSFLNWSKRFEIIIGIARGILYLHQDSRLKIIHRDLKTSNVLLDAEMNPKISDFGMARIFKEGQTQDKTTRVVGTYGYMSPDMSGLAKPTQLTISSKIAETVMLSQVQSNLRPNWTIK</sequence>
<evidence type="ECO:0000256" key="8">
    <source>
        <dbReference type="SAM" id="MobiDB-lite"/>
    </source>
</evidence>
<feature type="domain" description="Apple" evidence="11">
    <location>
        <begin position="229"/>
        <end position="314"/>
    </location>
</feature>
<dbReference type="Pfam" id="PF08276">
    <property type="entry name" value="PAN_2"/>
    <property type="match status" value="1"/>
</dbReference>
<organism evidence="12 13">
    <name type="scientific">Castanea mollissima</name>
    <name type="common">Chinese chestnut</name>
    <dbReference type="NCBI Taxonomy" id="60419"/>
    <lineage>
        <taxon>Eukaryota</taxon>
        <taxon>Viridiplantae</taxon>
        <taxon>Streptophyta</taxon>
        <taxon>Embryophyta</taxon>
        <taxon>Tracheophyta</taxon>
        <taxon>Spermatophyta</taxon>
        <taxon>Magnoliopsida</taxon>
        <taxon>eudicotyledons</taxon>
        <taxon>Gunneridae</taxon>
        <taxon>Pentapetalae</taxon>
        <taxon>rosids</taxon>
        <taxon>fabids</taxon>
        <taxon>Fagales</taxon>
        <taxon>Fagaceae</taxon>
        <taxon>Castanea</taxon>
    </lineage>
</organism>
<feature type="compositionally biased region" description="Polar residues" evidence="8">
    <location>
        <begin position="40"/>
        <end position="51"/>
    </location>
</feature>
<evidence type="ECO:0000259" key="10">
    <source>
        <dbReference type="PROSITE" id="PS50011"/>
    </source>
</evidence>
<dbReference type="InterPro" id="IPR003609">
    <property type="entry name" value="Pan_app"/>
</dbReference>
<keyword evidence="9" id="KW-0472">Membrane</keyword>
<keyword evidence="3" id="KW-0732">Signal</keyword>
<dbReference type="SMART" id="SM00220">
    <property type="entry name" value="S_TKc"/>
    <property type="match status" value="1"/>
</dbReference>
<dbReference type="GO" id="GO:0005524">
    <property type="term" value="F:ATP binding"/>
    <property type="evidence" value="ECO:0007669"/>
    <property type="project" value="UniProtKB-KW"/>
</dbReference>
<feature type="region of interest" description="Disordered" evidence="8">
    <location>
        <begin position="1"/>
        <end position="87"/>
    </location>
</feature>
<keyword evidence="13" id="KW-1185">Reference proteome</keyword>
<feature type="compositionally biased region" description="Polar residues" evidence="8">
    <location>
        <begin position="76"/>
        <end position="87"/>
    </location>
</feature>
<dbReference type="InterPro" id="IPR011009">
    <property type="entry name" value="Kinase-like_dom_sf"/>
</dbReference>
<comment type="caution">
    <text evidence="12">The sequence shown here is derived from an EMBL/GenBank/DDBJ whole genome shotgun (WGS) entry which is preliminary data.</text>
</comment>
<feature type="compositionally biased region" description="Basic and acidic residues" evidence="8">
    <location>
        <begin position="63"/>
        <end position="73"/>
    </location>
</feature>
<dbReference type="AlphaFoldDB" id="A0A8J4QKF2"/>
<feature type="domain" description="Protein kinase" evidence="10">
    <location>
        <begin position="275"/>
        <end position="536"/>
    </location>
</feature>
<protein>
    <submittedName>
        <fullName evidence="12">Uncharacterized protein</fullName>
    </submittedName>
</protein>
<dbReference type="FunFam" id="1.10.510.10:FF:001019">
    <property type="entry name" value="G-type lectin S-receptor-like serine/threonine-protein kinase B120"/>
    <property type="match status" value="1"/>
</dbReference>
<evidence type="ECO:0000259" key="11">
    <source>
        <dbReference type="PROSITE" id="PS50948"/>
    </source>
</evidence>
<accession>A0A8J4QKF2</accession>
<keyword evidence="7" id="KW-1015">Disulfide bond</keyword>
<evidence type="ECO:0000256" key="2">
    <source>
        <dbReference type="ARBA" id="ARBA00022679"/>
    </source>
</evidence>
<keyword evidence="9" id="KW-1133">Transmembrane helix</keyword>
<dbReference type="PROSITE" id="PS50011">
    <property type="entry name" value="PROTEIN_KINASE_DOM"/>
    <property type="match status" value="1"/>
</dbReference>
<keyword evidence="1" id="KW-0723">Serine/threonine-protein kinase</keyword>
<dbReference type="Gene3D" id="3.30.200.20">
    <property type="entry name" value="Phosphorylase Kinase, domain 1"/>
    <property type="match status" value="1"/>
</dbReference>
<evidence type="ECO:0000256" key="4">
    <source>
        <dbReference type="ARBA" id="ARBA00022741"/>
    </source>
</evidence>
<keyword evidence="4" id="KW-0547">Nucleotide-binding</keyword>
<dbReference type="GO" id="GO:0005886">
    <property type="term" value="C:plasma membrane"/>
    <property type="evidence" value="ECO:0007669"/>
    <property type="project" value="TreeGrafter"/>
</dbReference>
<evidence type="ECO:0000256" key="3">
    <source>
        <dbReference type="ARBA" id="ARBA00022729"/>
    </source>
</evidence>
<dbReference type="InterPro" id="IPR000858">
    <property type="entry name" value="S_locus_glycoprot_dom"/>
</dbReference>
<name>A0A8J4QKF2_9ROSI</name>
<dbReference type="GO" id="GO:0048544">
    <property type="term" value="P:recognition of pollen"/>
    <property type="evidence" value="ECO:0007669"/>
    <property type="project" value="InterPro"/>
</dbReference>
<keyword evidence="9" id="KW-0812">Transmembrane</keyword>
<dbReference type="Gene3D" id="1.10.510.10">
    <property type="entry name" value="Transferase(Phosphotransferase) domain 1"/>
    <property type="match status" value="1"/>
</dbReference>
<dbReference type="PANTHER" id="PTHR27002">
    <property type="entry name" value="RECEPTOR-LIKE SERINE/THREONINE-PROTEIN KINASE SD1-8"/>
    <property type="match status" value="1"/>
</dbReference>
<dbReference type="Pfam" id="PF00069">
    <property type="entry name" value="Pkinase"/>
    <property type="match status" value="1"/>
</dbReference>
<dbReference type="SUPFAM" id="SSF56112">
    <property type="entry name" value="Protein kinase-like (PK-like)"/>
    <property type="match status" value="1"/>
</dbReference>
<dbReference type="EMBL" id="JRKL02004047">
    <property type="protein sequence ID" value="KAF3953512.1"/>
    <property type="molecule type" value="Genomic_DNA"/>
</dbReference>
<dbReference type="PROSITE" id="PS50948">
    <property type="entry name" value="PAN"/>
    <property type="match status" value="1"/>
</dbReference>
<feature type="transmembrane region" description="Helical" evidence="9">
    <location>
        <begin position="333"/>
        <end position="355"/>
    </location>
</feature>
<evidence type="ECO:0000256" key="6">
    <source>
        <dbReference type="ARBA" id="ARBA00022840"/>
    </source>
</evidence>
<dbReference type="OrthoDB" id="4062651at2759"/>
<proteinExistence type="predicted"/>
<keyword evidence="2" id="KW-0808">Transferase</keyword>
<keyword evidence="5" id="KW-0418">Kinase</keyword>
<dbReference type="SMART" id="SM00473">
    <property type="entry name" value="PAN_AP"/>
    <property type="match status" value="1"/>
</dbReference>
<dbReference type="InterPro" id="IPR008271">
    <property type="entry name" value="Ser/Thr_kinase_AS"/>
</dbReference>
<evidence type="ECO:0000313" key="12">
    <source>
        <dbReference type="EMBL" id="KAF3953512.1"/>
    </source>
</evidence>
<dbReference type="PROSITE" id="PS00108">
    <property type="entry name" value="PROTEIN_KINASE_ST"/>
    <property type="match status" value="1"/>
</dbReference>
<dbReference type="Proteomes" id="UP000737018">
    <property type="component" value="Unassembled WGS sequence"/>
</dbReference>
<evidence type="ECO:0000256" key="7">
    <source>
        <dbReference type="ARBA" id="ARBA00023157"/>
    </source>
</evidence>
<evidence type="ECO:0000313" key="13">
    <source>
        <dbReference type="Proteomes" id="UP000737018"/>
    </source>
</evidence>
<gene>
    <name evidence="12" type="ORF">CMV_021057</name>
</gene>
<evidence type="ECO:0000256" key="5">
    <source>
        <dbReference type="ARBA" id="ARBA00022777"/>
    </source>
</evidence>
<dbReference type="InterPro" id="IPR000719">
    <property type="entry name" value="Prot_kinase_dom"/>
</dbReference>
<evidence type="ECO:0000256" key="9">
    <source>
        <dbReference type="SAM" id="Phobius"/>
    </source>
</evidence>
<dbReference type="PANTHER" id="PTHR27002:SF839">
    <property type="entry name" value="NON-SPECIFIC SERINE_THREONINE PROTEIN KINASE"/>
    <property type="match status" value="1"/>
</dbReference>
<dbReference type="CDD" id="cd01098">
    <property type="entry name" value="PAN_AP_plant"/>
    <property type="match status" value="1"/>
</dbReference>
<reference evidence="12" key="1">
    <citation type="submission" date="2020-03" db="EMBL/GenBank/DDBJ databases">
        <title>Castanea mollissima Vanexum genome sequencing.</title>
        <authorList>
            <person name="Staton M."/>
        </authorList>
    </citation>
    <scope>NUCLEOTIDE SEQUENCE</scope>
    <source>
        <tissue evidence="12">Leaf</tissue>
    </source>
</reference>
<dbReference type="Pfam" id="PF00954">
    <property type="entry name" value="S_locus_glycop"/>
    <property type="match status" value="1"/>
</dbReference>
<keyword evidence="6" id="KW-0067">ATP-binding</keyword>